<comment type="similarity">
    <text evidence="4 15 16">Belongs to the cullin family.</text>
</comment>
<dbReference type="InterPro" id="IPR001373">
    <property type="entry name" value="Cullin_N"/>
</dbReference>
<dbReference type="GO" id="GO:0006511">
    <property type="term" value="P:ubiquitin-dependent protein catabolic process"/>
    <property type="evidence" value="ECO:0007669"/>
    <property type="project" value="InterPro"/>
</dbReference>
<dbReference type="Pfam" id="PF00888">
    <property type="entry name" value="Cullin"/>
    <property type="match status" value="1"/>
</dbReference>
<dbReference type="InterPro" id="IPR059120">
    <property type="entry name" value="Cullin-like_AB"/>
</dbReference>
<dbReference type="GO" id="GO:0042254">
    <property type="term" value="P:ribosome biogenesis"/>
    <property type="evidence" value="ECO:0007669"/>
    <property type="project" value="UniProtKB-ARBA"/>
</dbReference>
<keyword evidence="13" id="KW-0131">Cell cycle</keyword>
<dbReference type="InterPro" id="IPR036390">
    <property type="entry name" value="WH_DNA-bd_sf"/>
</dbReference>
<evidence type="ECO:0000256" key="10">
    <source>
        <dbReference type="ARBA" id="ARBA00022843"/>
    </source>
</evidence>
<comment type="caution">
    <text evidence="19">The sequence shown here is derived from an EMBL/GenBank/DDBJ whole genome shotgun (WGS) entry which is preliminary data.</text>
</comment>
<evidence type="ECO:0000313" key="19">
    <source>
        <dbReference type="EMBL" id="NXL97643.1"/>
    </source>
</evidence>
<keyword evidence="20" id="KW-1185">Reference proteome</keyword>
<feature type="non-terminal residue" evidence="19">
    <location>
        <position position="892"/>
    </location>
</feature>
<evidence type="ECO:0000256" key="5">
    <source>
        <dbReference type="ARBA" id="ARBA00022490"/>
    </source>
</evidence>
<dbReference type="Proteomes" id="UP000537779">
    <property type="component" value="Unassembled WGS sequence"/>
</dbReference>
<dbReference type="SMART" id="SM00884">
    <property type="entry name" value="Cullin_Nedd8"/>
    <property type="match status" value="1"/>
</dbReference>
<dbReference type="Gene3D" id="3.30.230.130">
    <property type="entry name" value="Cullin, Chain C, Domain 2"/>
    <property type="match status" value="1"/>
</dbReference>
<evidence type="ECO:0000256" key="15">
    <source>
        <dbReference type="PROSITE-ProRule" id="PRU00330"/>
    </source>
</evidence>
<dbReference type="EMBL" id="VXAW01001248">
    <property type="protein sequence ID" value="NXL97643.1"/>
    <property type="molecule type" value="Genomic_DNA"/>
</dbReference>
<evidence type="ECO:0000256" key="11">
    <source>
        <dbReference type="ARBA" id="ARBA00023204"/>
    </source>
</evidence>
<dbReference type="FunFam" id="1.20.1310.10:FF:000003">
    <property type="entry name" value="Cullin 4A"/>
    <property type="match status" value="1"/>
</dbReference>
<dbReference type="GO" id="GO:0005634">
    <property type="term" value="C:nucleus"/>
    <property type="evidence" value="ECO:0007669"/>
    <property type="project" value="UniProtKB-SubCell"/>
</dbReference>
<keyword evidence="9" id="KW-0833">Ubl conjugation pathway</keyword>
<dbReference type="GO" id="GO:0031625">
    <property type="term" value="F:ubiquitin protein ligase binding"/>
    <property type="evidence" value="ECO:0007669"/>
    <property type="project" value="InterPro"/>
</dbReference>
<dbReference type="PROSITE" id="PS50069">
    <property type="entry name" value="CULLIN_2"/>
    <property type="match status" value="1"/>
</dbReference>
<evidence type="ECO:0000259" key="18">
    <source>
        <dbReference type="PROSITE" id="PS50069"/>
    </source>
</evidence>
<evidence type="ECO:0000256" key="7">
    <source>
        <dbReference type="ARBA" id="ARBA00022553"/>
    </source>
</evidence>
<dbReference type="InterPro" id="IPR036388">
    <property type="entry name" value="WH-like_DNA-bd_sf"/>
</dbReference>
<comment type="subcellular location">
    <subcellularLocation>
        <location evidence="2">Cytoplasm</location>
    </subcellularLocation>
    <subcellularLocation>
        <location evidence="1">Nucleus</location>
    </subcellularLocation>
</comment>
<evidence type="ECO:0000256" key="16">
    <source>
        <dbReference type="RuleBase" id="RU003829"/>
    </source>
</evidence>
<proteinExistence type="inferred from homology"/>
<dbReference type="UniPathway" id="UPA00143"/>
<dbReference type="SMART" id="SM00182">
    <property type="entry name" value="CULLIN"/>
    <property type="match status" value="1"/>
</dbReference>
<feature type="compositionally biased region" description="Low complexity" evidence="17">
    <location>
        <begin position="52"/>
        <end position="85"/>
    </location>
</feature>
<evidence type="ECO:0000256" key="9">
    <source>
        <dbReference type="ARBA" id="ARBA00022786"/>
    </source>
</evidence>
<keyword evidence="5" id="KW-0963">Cytoplasm</keyword>
<evidence type="ECO:0000256" key="2">
    <source>
        <dbReference type="ARBA" id="ARBA00004496"/>
    </source>
</evidence>
<dbReference type="FunFam" id="3.30.230.130:FF:000001">
    <property type="entry name" value="Cullin 4A"/>
    <property type="match status" value="1"/>
</dbReference>
<dbReference type="GO" id="GO:0016567">
    <property type="term" value="P:protein ubiquitination"/>
    <property type="evidence" value="ECO:0007669"/>
    <property type="project" value="UniProtKB-UniPathway"/>
</dbReference>
<reference evidence="19 20" key="1">
    <citation type="submission" date="2019-09" db="EMBL/GenBank/DDBJ databases">
        <title>Bird 10,000 Genomes (B10K) Project - Family phase.</title>
        <authorList>
            <person name="Zhang G."/>
        </authorList>
    </citation>
    <scope>NUCLEOTIDE SEQUENCE [LARGE SCALE GENOMIC DNA]</scope>
    <source>
        <strain evidence="19">B10K-DU-001-37</strain>
        <tissue evidence="19">Muscle</tissue>
    </source>
</reference>
<keyword evidence="12" id="KW-0539">Nucleus</keyword>
<dbReference type="Gene3D" id="1.20.1310.10">
    <property type="entry name" value="Cullin Repeats"/>
    <property type="match status" value="4"/>
</dbReference>
<dbReference type="FunFam" id="1.10.10.10:FF:000050">
    <property type="entry name" value="Cullin 4B"/>
    <property type="match status" value="1"/>
</dbReference>
<keyword evidence="6" id="KW-1017">Isopeptide bond</keyword>
<dbReference type="Pfam" id="PF10557">
    <property type="entry name" value="Cullin_Nedd8"/>
    <property type="match status" value="1"/>
</dbReference>
<dbReference type="InterPro" id="IPR016157">
    <property type="entry name" value="Cullin_CS"/>
</dbReference>
<evidence type="ECO:0000256" key="4">
    <source>
        <dbReference type="ARBA" id="ARBA00006019"/>
    </source>
</evidence>
<protein>
    <recommendedName>
        <fullName evidence="14">Cullin-4B</fullName>
    </recommendedName>
</protein>
<comment type="pathway">
    <text evidence="3">Protein modification; protein ubiquitination.</text>
</comment>
<dbReference type="SUPFAM" id="SSF75632">
    <property type="entry name" value="Cullin homology domain"/>
    <property type="match status" value="1"/>
</dbReference>
<dbReference type="InterPro" id="IPR016159">
    <property type="entry name" value="Cullin_repeat-like_dom_sf"/>
</dbReference>
<dbReference type="AlphaFoldDB" id="A0A7L0X121"/>
<dbReference type="SUPFAM" id="SSF46785">
    <property type="entry name" value="Winged helix' DNA-binding domain"/>
    <property type="match status" value="1"/>
</dbReference>
<keyword evidence="8" id="KW-0227">DNA damage</keyword>
<name>A0A7L0X121_TYRSA</name>
<dbReference type="FunFam" id="1.20.1310.10:FF:000004">
    <property type="entry name" value="Cullin 4B"/>
    <property type="match status" value="1"/>
</dbReference>
<evidence type="ECO:0000256" key="3">
    <source>
        <dbReference type="ARBA" id="ARBA00004906"/>
    </source>
</evidence>
<feature type="region of interest" description="Disordered" evidence="17">
    <location>
        <begin position="1"/>
        <end position="89"/>
    </location>
</feature>
<evidence type="ECO:0000313" key="20">
    <source>
        <dbReference type="Proteomes" id="UP000537779"/>
    </source>
</evidence>
<dbReference type="Pfam" id="PF26557">
    <property type="entry name" value="Cullin_AB"/>
    <property type="match status" value="1"/>
</dbReference>
<evidence type="ECO:0000256" key="12">
    <source>
        <dbReference type="ARBA" id="ARBA00023242"/>
    </source>
</evidence>
<keyword evidence="11" id="KW-0234">DNA repair</keyword>
<dbReference type="InterPro" id="IPR036317">
    <property type="entry name" value="Cullin_homology_sf"/>
</dbReference>
<keyword evidence="7" id="KW-0597">Phosphoprotein</keyword>
<accession>A0A7L0X121</accession>
<dbReference type="InterPro" id="IPR019559">
    <property type="entry name" value="Cullin_neddylation_domain"/>
</dbReference>
<dbReference type="FunFam" id="1.20.1310.10:FF:000059">
    <property type="entry name" value="Cullin-4B"/>
    <property type="match status" value="1"/>
</dbReference>
<sequence>MFPTGFSSPNPPAAAQEVRPATDGNTSSSSSCKKRKLNNSSNSNSEKEEFDSISSCTSSPSKNTSSSSSSVITTSSCSSSGVASSNHHLQKKLRFEDSVDFIGLDVKMAEESSSSSSPAASSQQQHQQQLKNKSLLISSVAVGHHANGLTKAASSTVSSFANSKPGSAKKLVIKNFKDKPKLPENYTDETWQKLKEAVEAIQNSTSIKYNLEELYQAVENLCSYKISANLYKQLRQICEDHIKAQIHQFREYPFLNDFTCNVLFLKKIDKCWQDHCRQMIMIRSIFLFLDRTYVLQNSMLPSIWDMGLELFRTHIISDQKVQNKTIDGILLLIERERNGEAIDRSLLRSLLSMLSDLQIYQDSFEHRFLEETNRLYAAEGQRLMQEREVPEYLHHVNKRLEEEADRIITYLDQSTQKPLIATVEKQLLGEHLTAILQKGLNHLLDENRIQDLSLLYQLFSRVRGGVQVLLQHWIEYIKAFGSTIVINPEKDKTMVQELLDFKDKVDHIIDVCFLKNEKFVNAMKEAFETFINKRPNKPAELIAKYVDSKLRAGNKEATDEELEKMLDKIMIIFRFIYGKDVFEAFYKKDLAKRLLVGKSASVDAEKSMLSKLKHECGAAFTSKLEGMFKDMELSKDIMIQFKQYMQNQNVPGNIELTVNILTMGYWPTYVPMEVHLPPEMVKLQEIFKTFYLGKHSGRKLQWQSTLGHCVLKAEFKEGKKELQVSLFQTLVLLMFNEGEEFSLEEIKQATGIEDGELRRTLQSLACGKARVLTKSPKGKDVEDGDKFTCNDDFRHKLFRIKINQIQMKETVEEQASTTERVFQDRQYQIDAAIVRIMKMRKTLSHNLLVSEVYNQLKFPVKPADLKKRIESLIDRDYMERDKENPNQYNYIA</sequence>
<evidence type="ECO:0000256" key="14">
    <source>
        <dbReference type="ARBA" id="ARBA00068305"/>
    </source>
</evidence>
<evidence type="ECO:0000256" key="1">
    <source>
        <dbReference type="ARBA" id="ARBA00004123"/>
    </source>
</evidence>
<evidence type="ECO:0000256" key="6">
    <source>
        <dbReference type="ARBA" id="ARBA00022499"/>
    </source>
</evidence>
<dbReference type="GO" id="GO:0006281">
    <property type="term" value="P:DNA repair"/>
    <property type="evidence" value="ECO:0007669"/>
    <property type="project" value="UniProtKB-KW"/>
</dbReference>
<gene>
    <name evidence="19" type="primary">Cul4b</name>
    <name evidence="19" type="ORF">TYRSAV_R09050</name>
</gene>
<feature type="non-terminal residue" evidence="19">
    <location>
        <position position="1"/>
    </location>
</feature>
<keyword evidence="10" id="KW-0832">Ubl conjugation</keyword>
<dbReference type="Gene3D" id="1.10.10.10">
    <property type="entry name" value="Winged helix-like DNA-binding domain superfamily/Winged helix DNA-binding domain"/>
    <property type="match status" value="1"/>
</dbReference>
<evidence type="ECO:0000256" key="8">
    <source>
        <dbReference type="ARBA" id="ARBA00022763"/>
    </source>
</evidence>
<feature type="domain" description="Cullin family profile" evidence="18">
    <location>
        <begin position="537"/>
        <end position="765"/>
    </location>
</feature>
<dbReference type="FunFam" id="1.20.1310.10:FF:000008">
    <property type="entry name" value="Cullin 4B"/>
    <property type="match status" value="1"/>
</dbReference>
<dbReference type="InterPro" id="IPR045093">
    <property type="entry name" value="Cullin"/>
</dbReference>
<dbReference type="GO" id="GO:0031465">
    <property type="term" value="C:Cul4B-RING E3 ubiquitin ligase complex"/>
    <property type="evidence" value="ECO:0007669"/>
    <property type="project" value="UniProtKB-ARBA"/>
</dbReference>
<evidence type="ECO:0000256" key="17">
    <source>
        <dbReference type="SAM" id="MobiDB-lite"/>
    </source>
</evidence>
<dbReference type="PROSITE" id="PS01256">
    <property type="entry name" value="CULLIN_1"/>
    <property type="match status" value="1"/>
</dbReference>
<organism evidence="19 20">
    <name type="scientific">Tyrannus savana</name>
    <name type="common">Fork-tailed flycatcher</name>
    <name type="synonym">Muscivora tyrannus</name>
    <dbReference type="NCBI Taxonomy" id="137541"/>
    <lineage>
        <taxon>Eukaryota</taxon>
        <taxon>Metazoa</taxon>
        <taxon>Chordata</taxon>
        <taxon>Craniata</taxon>
        <taxon>Vertebrata</taxon>
        <taxon>Euteleostomi</taxon>
        <taxon>Archelosauria</taxon>
        <taxon>Archosauria</taxon>
        <taxon>Dinosauria</taxon>
        <taxon>Saurischia</taxon>
        <taxon>Theropoda</taxon>
        <taxon>Coelurosauria</taxon>
        <taxon>Aves</taxon>
        <taxon>Neognathae</taxon>
        <taxon>Neoaves</taxon>
        <taxon>Telluraves</taxon>
        <taxon>Australaves</taxon>
        <taxon>Passeriformes</taxon>
        <taxon>Tyrannidae</taxon>
        <taxon>Tyrannus</taxon>
    </lineage>
</organism>
<dbReference type="PANTHER" id="PTHR11932">
    <property type="entry name" value="CULLIN"/>
    <property type="match status" value="1"/>
</dbReference>
<dbReference type="GO" id="GO:0005737">
    <property type="term" value="C:cytoplasm"/>
    <property type="evidence" value="ECO:0007669"/>
    <property type="project" value="UniProtKB-SubCell"/>
</dbReference>
<dbReference type="GO" id="GO:0031464">
    <property type="term" value="C:Cul4A-RING E3 ubiquitin ligase complex"/>
    <property type="evidence" value="ECO:0007669"/>
    <property type="project" value="UniProtKB-ARBA"/>
</dbReference>
<evidence type="ECO:0000256" key="13">
    <source>
        <dbReference type="ARBA" id="ARBA00023306"/>
    </source>
</evidence>
<dbReference type="SUPFAM" id="SSF74788">
    <property type="entry name" value="Cullin repeat-like"/>
    <property type="match status" value="1"/>
</dbReference>
<dbReference type="InterPro" id="IPR016158">
    <property type="entry name" value="Cullin_homology"/>
</dbReference>